<dbReference type="SUPFAM" id="SSF103088">
    <property type="entry name" value="OmpA-like"/>
    <property type="match status" value="1"/>
</dbReference>
<organism evidence="6 7">
    <name type="scientific">Desulfosarcina alkanivorans</name>
    <dbReference type="NCBI Taxonomy" id="571177"/>
    <lineage>
        <taxon>Bacteria</taxon>
        <taxon>Pseudomonadati</taxon>
        <taxon>Thermodesulfobacteriota</taxon>
        <taxon>Desulfobacteria</taxon>
        <taxon>Desulfobacterales</taxon>
        <taxon>Desulfosarcinaceae</taxon>
        <taxon>Desulfosarcina</taxon>
    </lineage>
</organism>
<evidence type="ECO:0000256" key="3">
    <source>
        <dbReference type="ARBA" id="ARBA00023237"/>
    </source>
</evidence>
<dbReference type="InterPro" id="IPR050330">
    <property type="entry name" value="Bact_OuterMem_StrucFunc"/>
</dbReference>
<reference evidence="6 7" key="1">
    <citation type="submission" date="2019-11" db="EMBL/GenBank/DDBJ databases">
        <title>Comparative genomics of hydrocarbon-degrading Desulfosarcina strains.</title>
        <authorList>
            <person name="Watanabe M."/>
            <person name="Kojima H."/>
            <person name="Fukui M."/>
        </authorList>
    </citation>
    <scope>NUCLEOTIDE SEQUENCE [LARGE SCALE GENOMIC DNA]</scope>
    <source>
        <strain evidence="6 7">PL12</strain>
    </source>
</reference>
<proteinExistence type="predicted"/>
<dbReference type="Pfam" id="PF00691">
    <property type="entry name" value="OmpA"/>
    <property type="match status" value="1"/>
</dbReference>
<evidence type="ECO:0000256" key="4">
    <source>
        <dbReference type="PROSITE-ProRule" id="PRU00473"/>
    </source>
</evidence>
<name>A0A5K7Z4N1_9BACT</name>
<accession>A0A5K7Z4N1</accession>
<dbReference type="InterPro" id="IPR036737">
    <property type="entry name" value="OmpA-like_sf"/>
</dbReference>
<feature type="domain" description="OmpA-like" evidence="5">
    <location>
        <begin position="62"/>
        <end position="176"/>
    </location>
</feature>
<dbReference type="InterPro" id="IPR006664">
    <property type="entry name" value="OMP_bac"/>
</dbReference>
<evidence type="ECO:0000256" key="1">
    <source>
        <dbReference type="ARBA" id="ARBA00004442"/>
    </source>
</evidence>
<dbReference type="Gene3D" id="3.30.1330.60">
    <property type="entry name" value="OmpA-like domain"/>
    <property type="match status" value="1"/>
</dbReference>
<keyword evidence="3" id="KW-0998">Cell outer membrane</keyword>
<dbReference type="PRINTS" id="PR01021">
    <property type="entry name" value="OMPADOMAIN"/>
</dbReference>
<evidence type="ECO:0000256" key="2">
    <source>
        <dbReference type="ARBA" id="ARBA00023136"/>
    </source>
</evidence>
<dbReference type="Proteomes" id="UP000427906">
    <property type="component" value="Chromosome"/>
</dbReference>
<keyword evidence="7" id="KW-1185">Reference proteome</keyword>
<dbReference type="PANTHER" id="PTHR30329">
    <property type="entry name" value="STATOR ELEMENT OF FLAGELLAR MOTOR COMPLEX"/>
    <property type="match status" value="1"/>
</dbReference>
<evidence type="ECO:0000259" key="5">
    <source>
        <dbReference type="PROSITE" id="PS51123"/>
    </source>
</evidence>
<comment type="subcellular location">
    <subcellularLocation>
        <location evidence="1">Cell outer membrane</location>
    </subcellularLocation>
</comment>
<dbReference type="KEGG" id="dalk:DSCA_55170"/>
<protein>
    <recommendedName>
        <fullName evidence="5">OmpA-like domain-containing protein</fullName>
    </recommendedName>
</protein>
<dbReference type="PROSITE" id="PS51123">
    <property type="entry name" value="OMPA_2"/>
    <property type="match status" value="1"/>
</dbReference>
<dbReference type="GO" id="GO:0009279">
    <property type="term" value="C:cell outer membrane"/>
    <property type="evidence" value="ECO:0007669"/>
    <property type="project" value="UniProtKB-SubCell"/>
</dbReference>
<sequence>MVVLVPDADGSVGQITVSNDAGSVDISQPNQSTVVRSRKTPPDAPVSLDAAHVQDLFGQVVSNQPPPPVHFVLHFLSDSVQLLPASGRQLPGIVAAIHQRAPTRISVVGHTDTMGDKAYNLDLSMRRAKAVKRLLVANGVDDTLIDVSSHGEENPLVKTADNVANAKNRRVEVIVR</sequence>
<dbReference type="EMBL" id="AP021874">
    <property type="protein sequence ID" value="BBO71587.1"/>
    <property type="molecule type" value="Genomic_DNA"/>
</dbReference>
<evidence type="ECO:0000313" key="7">
    <source>
        <dbReference type="Proteomes" id="UP000427906"/>
    </source>
</evidence>
<dbReference type="PANTHER" id="PTHR30329:SF21">
    <property type="entry name" value="LIPOPROTEIN YIAD-RELATED"/>
    <property type="match status" value="1"/>
</dbReference>
<dbReference type="InterPro" id="IPR006665">
    <property type="entry name" value="OmpA-like"/>
</dbReference>
<keyword evidence="2 4" id="KW-0472">Membrane</keyword>
<evidence type="ECO:0000313" key="6">
    <source>
        <dbReference type="EMBL" id="BBO71587.1"/>
    </source>
</evidence>
<dbReference type="CDD" id="cd07185">
    <property type="entry name" value="OmpA_C-like"/>
    <property type="match status" value="1"/>
</dbReference>
<dbReference type="AlphaFoldDB" id="A0A5K7Z4N1"/>
<gene>
    <name evidence="6" type="ORF">DSCA_55170</name>
</gene>